<dbReference type="Pfam" id="PF00293">
    <property type="entry name" value="NUDIX"/>
    <property type="match status" value="1"/>
</dbReference>
<dbReference type="STRING" id="645991.Sgly_0951"/>
<dbReference type="RefSeq" id="WP_013624164.1">
    <property type="nucleotide sequence ID" value="NC_015172.1"/>
</dbReference>
<proteinExistence type="predicted"/>
<evidence type="ECO:0000256" key="3">
    <source>
        <dbReference type="ARBA" id="ARBA00022801"/>
    </source>
</evidence>
<dbReference type="GO" id="GO:0019677">
    <property type="term" value="P:NAD+ catabolic process"/>
    <property type="evidence" value="ECO:0007669"/>
    <property type="project" value="TreeGrafter"/>
</dbReference>
<keyword evidence="2" id="KW-0479">Metal-binding</keyword>
<dbReference type="HOGENOM" id="CLU_037162_16_2_9"/>
<dbReference type="SUPFAM" id="SSF55811">
    <property type="entry name" value="Nudix"/>
    <property type="match status" value="1"/>
</dbReference>
<evidence type="ECO:0000256" key="4">
    <source>
        <dbReference type="ARBA" id="ARBA00022842"/>
    </source>
</evidence>
<organism evidence="6 7">
    <name type="scientific">Syntrophobotulus glycolicus (strain DSM 8271 / FlGlyR)</name>
    <dbReference type="NCBI Taxonomy" id="645991"/>
    <lineage>
        <taxon>Bacteria</taxon>
        <taxon>Bacillati</taxon>
        <taxon>Bacillota</taxon>
        <taxon>Clostridia</taxon>
        <taxon>Eubacteriales</taxon>
        <taxon>Desulfitobacteriaceae</taxon>
        <taxon>Syntrophobotulus</taxon>
    </lineage>
</organism>
<evidence type="ECO:0000256" key="2">
    <source>
        <dbReference type="ARBA" id="ARBA00022723"/>
    </source>
</evidence>
<reference evidence="6 7" key="1">
    <citation type="journal article" date="2011" name="Stand. Genomic Sci.">
        <title>Complete genome sequence of Syntrophobotulus glycolicus type strain (FlGlyR).</title>
        <authorList>
            <person name="Han C."/>
            <person name="Mwirichia R."/>
            <person name="Chertkov O."/>
            <person name="Held B."/>
            <person name="Lapidus A."/>
            <person name="Nolan M."/>
            <person name="Lucas S."/>
            <person name="Hammon N."/>
            <person name="Deshpande S."/>
            <person name="Cheng J.F."/>
            <person name="Tapia R."/>
            <person name="Goodwin L."/>
            <person name="Pitluck S."/>
            <person name="Huntemann M."/>
            <person name="Liolios K."/>
            <person name="Ivanova N."/>
            <person name="Pagani I."/>
            <person name="Mavromatis K."/>
            <person name="Ovchinikova G."/>
            <person name="Pati A."/>
            <person name="Chen A."/>
            <person name="Palaniappan K."/>
            <person name="Land M."/>
            <person name="Hauser L."/>
            <person name="Brambilla E.M."/>
            <person name="Rohde M."/>
            <person name="Spring S."/>
            <person name="Sikorski J."/>
            <person name="Goker M."/>
            <person name="Woyke T."/>
            <person name="Bristow J."/>
            <person name="Eisen J.A."/>
            <person name="Markowitz V."/>
            <person name="Hugenholtz P."/>
            <person name="Kyrpides N.C."/>
            <person name="Klenk H.P."/>
            <person name="Detter J.C."/>
        </authorList>
    </citation>
    <scope>NUCLEOTIDE SEQUENCE [LARGE SCALE GENOMIC DNA]</scope>
    <source>
        <strain evidence="7">DSM 8271 / FlGlyR</strain>
    </source>
</reference>
<dbReference type="Pfam" id="PF14803">
    <property type="entry name" value="Zn_ribbon_Nudix"/>
    <property type="match status" value="1"/>
</dbReference>
<dbReference type="eggNOG" id="COG1051">
    <property type="taxonomic scope" value="Bacteria"/>
</dbReference>
<sequence length="193" mass="21089">MDVKQIFAAYDDHSNNGLERFSYCPGCGGKCAVQMDAGRERAVCSACGRIQYRNPAPAVSVLIVAEDKVLLGKRAPGSFMEGKWCLPCGFIEFDEDFITAGRREAKEETGLNIQVRSVISVCSNYLVPDLHTLVIVLLAGVVSGEACPGDDLDALQWVKLSGPWPPLAFAADRHIIERYHKTHPEGLPVETIL</sequence>
<dbReference type="Gene3D" id="2.20.70.10">
    <property type="match status" value="1"/>
</dbReference>
<dbReference type="GO" id="GO:0046872">
    <property type="term" value="F:metal ion binding"/>
    <property type="evidence" value="ECO:0007669"/>
    <property type="project" value="UniProtKB-KW"/>
</dbReference>
<dbReference type="GO" id="GO:0035529">
    <property type="term" value="F:NADH pyrophosphatase activity"/>
    <property type="evidence" value="ECO:0007669"/>
    <property type="project" value="TreeGrafter"/>
</dbReference>
<dbReference type="Gene3D" id="3.90.79.10">
    <property type="entry name" value="Nucleoside Triphosphate Pyrophosphohydrolase"/>
    <property type="match status" value="1"/>
</dbReference>
<name>F0T2H5_SYNGF</name>
<comment type="cofactor">
    <cofactor evidence="1">
        <name>Mg(2+)</name>
        <dbReference type="ChEBI" id="CHEBI:18420"/>
    </cofactor>
</comment>
<dbReference type="InterPro" id="IPR029401">
    <property type="entry name" value="Nudix_N"/>
</dbReference>
<dbReference type="EMBL" id="CP002547">
    <property type="protein sequence ID" value="ADY55293.1"/>
    <property type="molecule type" value="Genomic_DNA"/>
</dbReference>
<keyword evidence="4" id="KW-0460">Magnesium</keyword>
<dbReference type="GO" id="GO:0005829">
    <property type="term" value="C:cytosol"/>
    <property type="evidence" value="ECO:0007669"/>
    <property type="project" value="TreeGrafter"/>
</dbReference>
<dbReference type="PANTHER" id="PTHR42904:SF1">
    <property type="entry name" value="NUCLEOSIDE DIPHOSPHATE-LINKED MOIETY X MOTIF 17"/>
    <property type="match status" value="1"/>
</dbReference>
<feature type="domain" description="Nudix hydrolase" evidence="5">
    <location>
        <begin position="54"/>
        <end position="181"/>
    </location>
</feature>
<evidence type="ECO:0000259" key="5">
    <source>
        <dbReference type="PROSITE" id="PS51462"/>
    </source>
</evidence>
<evidence type="ECO:0000313" key="6">
    <source>
        <dbReference type="EMBL" id="ADY55293.1"/>
    </source>
</evidence>
<protein>
    <submittedName>
        <fullName evidence="6">NUDIX hydrolase</fullName>
    </submittedName>
</protein>
<evidence type="ECO:0000256" key="1">
    <source>
        <dbReference type="ARBA" id="ARBA00001946"/>
    </source>
</evidence>
<reference evidence="7" key="2">
    <citation type="submission" date="2011-02" db="EMBL/GenBank/DDBJ databases">
        <title>The complete genome of Syntrophobotulus glycolicus DSM 8271.</title>
        <authorList>
            <person name="Lucas S."/>
            <person name="Copeland A."/>
            <person name="Lapidus A."/>
            <person name="Bruce D."/>
            <person name="Goodwin L."/>
            <person name="Pitluck S."/>
            <person name="Kyrpides N."/>
            <person name="Mavromatis K."/>
            <person name="Pagani I."/>
            <person name="Ivanova N."/>
            <person name="Mikhailova N."/>
            <person name="Chertkov O."/>
            <person name="Held B."/>
            <person name="Detter J.C."/>
            <person name="Tapia R."/>
            <person name="Han C."/>
            <person name="Land M."/>
            <person name="Hauser L."/>
            <person name="Markowitz V."/>
            <person name="Cheng J.-F."/>
            <person name="Hugenholtz P."/>
            <person name="Woyke T."/>
            <person name="Wu D."/>
            <person name="Spring S."/>
            <person name="Schroeder M."/>
            <person name="Brambilla E."/>
            <person name="Klenk H.-P."/>
            <person name="Eisen J.A."/>
        </authorList>
    </citation>
    <scope>NUCLEOTIDE SEQUENCE [LARGE SCALE GENOMIC DNA]</scope>
    <source>
        <strain evidence="7">DSM 8271 / FlGlyR</strain>
    </source>
</reference>
<keyword evidence="3 6" id="KW-0378">Hydrolase</keyword>
<dbReference type="Proteomes" id="UP000007488">
    <property type="component" value="Chromosome"/>
</dbReference>
<keyword evidence="7" id="KW-1185">Reference proteome</keyword>
<dbReference type="OrthoDB" id="9786141at2"/>
<dbReference type="CDD" id="cd04678">
    <property type="entry name" value="NUDIX_MTH2_Nudt15"/>
    <property type="match status" value="1"/>
</dbReference>
<gene>
    <name evidence="6" type="ordered locus">Sgly_0951</name>
</gene>
<dbReference type="AlphaFoldDB" id="F0T2H5"/>
<accession>F0T2H5</accession>
<dbReference type="PANTHER" id="PTHR42904">
    <property type="entry name" value="NUDIX HYDROLASE, NUDC SUBFAMILY"/>
    <property type="match status" value="1"/>
</dbReference>
<dbReference type="PROSITE" id="PS51462">
    <property type="entry name" value="NUDIX"/>
    <property type="match status" value="1"/>
</dbReference>
<dbReference type="KEGG" id="sgy:Sgly_0951"/>
<dbReference type="InterPro" id="IPR015797">
    <property type="entry name" value="NUDIX_hydrolase-like_dom_sf"/>
</dbReference>
<dbReference type="InterPro" id="IPR000086">
    <property type="entry name" value="NUDIX_hydrolase_dom"/>
</dbReference>
<dbReference type="GO" id="GO:0006742">
    <property type="term" value="P:NADP+ catabolic process"/>
    <property type="evidence" value="ECO:0007669"/>
    <property type="project" value="TreeGrafter"/>
</dbReference>
<dbReference type="InterPro" id="IPR050241">
    <property type="entry name" value="NAD-cap_RNA_hydrolase_NudC"/>
</dbReference>
<evidence type="ECO:0000313" key="7">
    <source>
        <dbReference type="Proteomes" id="UP000007488"/>
    </source>
</evidence>